<keyword evidence="2" id="KW-1185">Reference proteome</keyword>
<dbReference type="HOGENOM" id="CLU_504264_0_0_7"/>
<dbReference type="KEGG" id="wsu:WS1000"/>
<dbReference type="EMBL" id="BX571659">
    <property type="protein sequence ID" value="CAE10102.1"/>
    <property type="molecule type" value="Genomic_DNA"/>
</dbReference>
<dbReference type="Proteomes" id="UP000000422">
    <property type="component" value="Chromosome"/>
</dbReference>
<gene>
    <name evidence="1" type="ordered locus">WS1000</name>
</gene>
<sequence>MVLDPSRLIKPHQEIYLVDQFGLSFIYDSGKKLFEGLRSHPMDVLLLFLGDGANKEALETLCTLKEQNPDLPLIIATQEGTAELDKILSFSSMGYLPLEWDEDRLAGFLKTQGRMITCYALKASKERGLGIEERSVEEAIAHFFAQAKERLGVFEFRHEESKELDYSLMKRFIHTAYNNFIEIDPKIQGLKKLSEAKERFSEALGIQYRLQRRIGSSIAYNYEEIFLKSQPLYIDTLRALQQSIHKITLYQKEIGILSAQMDRIKLEQKGAGIEPESREDLERSFKNVNRRYIDRVHEVKRLQEELGALEKRREELWERDFDNFVRIFREEAGKYEKEANALVNRLAYRFDRILWIAARESRFVRGYFAQGMIEGVFSSKTYLDYYVKQLDKSLYSEFNHRLISYRQKMEEENAIRVALLGNVMEDLAQEGRQMEEIDSYIRVEVFTASTLERFFTKLQEGRFEIIVMEDVVGRSLFTQLHEQIQERIASGLCAPKKVVIARHAKEPSRIRQKAMKLRFDGVLIVPVTREKIKNLLLSIA</sequence>
<evidence type="ECO:0008006" key="3">
    <source>
        <dbReference type="Google" id="ProtNLM"/>
    </source>
</evidence>
<dbReference type="AlphaFoldDB" id="Q7MRW1"/>
<name>Q7MRW1_WOLSU</name>
<organism evidence="2">
    <name type="scientific">Wolinella succinogenes (strain ATCC 29543 / DSM 1740 / CCUG 13145 / JCM 31913 / LMG 7466 / NCTC 11488 / FDC 602W)</name>
    <name type="common">Vibrio succinogenes</name>
    <dbReference type="NCBI Taxonomy" id="273121"/>
    <lineage>
        <taxon>Bacteria</taxon>
        <taxon>Pseudomonadati</taxon>
        <taxon>Campylobacterota</taxon>
        <taxon>Epsilonproteobacteria</taxon>
        <taxon>Campylobacterales</taxon>
        <taxon>Helicobacteraceae</taxon>
        <taxon>Wolinella</taxon>
    </lineage>
</organism>
<dbReference type="eggNOG" id="COG0249">
    <property type="taxonomic scope" value="Bacteria"/>
</dbReference>
<evidence type="ECO:0000313" key="1">
    <source>
        <dbReference type="EMBL" id="CAE10102.1"/>
    </source>
</evidence>
<proteinExistence type="predicted"/>
<protein>
    <recommendedName>
        <fullName evidence="3">Response regulatory domain-containing protein</fullName>
    </recommendedName>
</protein>
<dbReference type="STRING" id="273121.WS1000"/>
<reference evidence="1 2" key="1">
    <citation type="journal article" date="2003" name="Proc. Natl. Acad. Sci. U.S.A.">
        <title>Complete genome sequence and analysis of Wolinella succinogenes.</title>
        <authorList>
            <person name="Baar C."/>
            <person name="Eppinger M."/>
            <person name="Raddatz G."/>
            <person name="Simon JM."/>
            <person name="Lanz C."/>
            <person name="Klimmek O."/>
            <person name="Nandakumar R."/>
            <person name="Gross R."/>
            <person name="Rosinus A."/>
            <person name="Keller H."/>
            <person name="Jagtap P."/>
            <person name="Linke B."/>
            <person name="Meyer F."/>
            <person name="Lederer H."/>
            <person name="Schuster S.C."/>
        </authorList>
    </citation>
    <scope>NUCLEOTIDE SEQUENCE [LARGE SCALE GENOMIC DNA]</scope>
    <source>
        <strain evidence="2">ATCC 29543 / DSM 1740 / CCUG 13145 / JCM 31913 / LMG 7466 / NCTC 11488 / FDC 602W</strain>
    </source>
</reference>
<accession>Q7MRW1</accession>
<evidence type="ECO:0000313" key="2">
    <source>
        <dbReference type="Proteomes" id="UP000000422"/>
    </source>
</evidence>